<dbReference type="PANTHER" id="PTHR48022">
    <property type="entry name" value="PLASTIDIC GLUCOSE TRANSPORTER 4"/>
    <property type="match status" value="1"/>
</dbReference>
<dbReference type="GO" id="GO:0016020">
    <property type="term" value="C:membrane"/>
    <property type="evidence" value="ECO:0007669"/>
    <property type="project" value="UniProtKB-SubCell"/>
</dbReference>
<sequence>MPRPKLWCIVGAEMEENGRTILTTASGASLVAQIEADSKIPVSWLQLFREPNLRKRAICTLLVWTMGMNTGIIVISNLTPTLFAGLGYGSVLQLSLGLVFCVVLLIGCFCGMRHSLLCGSGAAKVLLGWSQQSGTQAGVAIYFMFGFWFLFTIEPAAFVYGPEIWPTHLRNHGTVISYFGFFIGSIWTTSSAPQGLASLGWNNINIIVKISYTLYV</sequence>
<dbReference type="OrthoDB" id="6612291at2759"/>
<keyword evidence="2 5" id="KW-0812">Transmembrane</keyword>
<dbReference type="InterPro" id="IPR005828">
    <property type="entry name" value="MFS_sugar_transport-like"/>
</dbReference>
<name>A0A0D2BRC0_9EURO</name>
<feature type="transmembrane region" description="Helical" evidence="5">
    <location>
        <begin position="133"/>
        <end position="151"/>
    </location>
</feature>
<dbReference type="RefSeq" id="XP_013315600.1">
    <property type="nucleotide sequence ID" value="XM_013460146.1"/>
</dbReference>
<dbReference type="Proteomes" id="UP000054342">
    <property type="component" value="Unassembled WGS sequence"/>
</dbReference>
<evidence type="ECO:0000313" key="6">
    <source>
        <dbReference type="EMBL" id="KIW55016.1"/>
    </source>
</evidence>
<accession>A0A0D2BRC0</accession>
<comment type="subcellular location">
    <subcellularLocation>
        <location evidence="1">Membrane</location>
        <topology evidence="1">Multi-pass membrane protein</topology>
    </subcellularLocation>
</comment>
<reference evidence="6 7" key="1">
    <citation type="submission" date="2015-01" db="EMBL/GenBank/DDBJ databases">
        <title>The Genome Sequence of Exophiala xenobiotica CBS118157.</title>
        <authorList>
            <consortium name="The Broad Institute Genomics Platform"/>
            <person name="Cuomo C."/>
            <person name="de Hoog S."/>
            <person name="Gorbushina A."/>
            <person name="Stielow B."/>
            <person name="Teixiera M."/>
            <person name="Abouelleil A."/>
            <person name="Chapman S.B."/>
            <person name="Priest M."/>
            <person name="Young S.K."/>
            <person name="Wortman J."/>
            <person name="Nusbaum C."/>
            <person name="Birren B."/>
        </authorList>
    </citation>
    <scope>NUCLEOTIDE SEQUENCE [LARGE SCALE GENOMIC DNA]</scope>
    <source>
        <strain evidence="6 7">CBS 118157</strain>
    </source>
</reference>
<evidence type="ECO:0000256" key="3">
    <source>
        <dbReference type="ARBA" id="ARBA00022989"/>
    </source>
</evidence>
<dbReference type="PANTHER" id="PTHR48022:SF30">
    <property type="entry name" value="MAJOR FACILITATOR SUPERFAMILY (MFS) PROFILE DOMAIN-CONTAINING PROTEIN"/>
    <property type="match status" value="1"/>
</dbReference>
<dbReference type="InterPro" id="IPR036259">
    <property type="entry name" value="MFS_trans_sf"/>
</dbReference>
<feature type="transmembrane region" description="Helical" evidence="5">
    <location>
        <begin position="57"/>
        <end position="79"/>
    </location>
</feature>
<dbReference type="AlphaFoldDB" id="A0A0D2BRC0"/>
<evidence type="ECO:0000256" key="5">
    <source>
        <dbReference type="SAM" id="Phobius"/>
    </source>
</evidence>
<protein>
    <recommendedName>
        <fullName evidence="8">Major facilitator superfamily (MFS) profile domain-containing protein</fullName>
    </recommendedName>
</protein>
<dbReference type="GO" id="GO:0005351">
    <property type="term" value="F:carbohydrate:proton symporter activity"/>
    <property type="evidence" value="ECO:0007669"/>
    <property type="project" value="TreeGrafter"/>
</dbReference>
<dbReference type="GeneID" id="25329242"/>
<organism evidence="6 7">
    <name type="scientific">Exophiala xenobiotica</name>
    <dbReference type="NCBI Taxonomy" id="348802"/>
    <lineage>
        <taxon>Eukaryota</taxon>
        <taxon>Fungi</taxon>
        <taxon>Dikarya</taxon>
        <taxon>Ascomycota</taxon>
        <taxon>Pezizomycotina</taxon>
        <taxon>Eurotiomycetes</taxon>
        <taxon>Chaetothyriomycetidae</taxon>
        <taxon>Chaetothyriales</taxon>
        <taxon>Herpotrichiellaceae</taxon>
        <taxon>Exophiala</taxon>
    </lineage>
</organism>
<feature type="transmembrane region" description="Helical" evidence="5">
    <location>
        <begin position="171"/>
        <end position="189"/>
    </location>
</feature>
<keyword evidence="4 5" id="KW-0472">Membrane</keyword>
<evidence type="ECO:0000256" key="2">
    <source>
        <dbReference type="ARBA" id="ARBA00022692"/>
    </source>
</evidence>
<dbReference type="HOGENOM" id="CLU_1277631_0_0_1"/>
<evidence type="ECO:0000313" key="7">
    <source>
        <dbReference type="Proteomes" id="UP000054342"/>
    </source>
</evidence>
<evidence type="ECO:0000256" key="4">
    <source>
        <dbReference type="ARBA" id="ARBA00023136"/>
    </source>
</evidence>
<keyword evidence="3 5" id="KW-1133">Transmembrane helix</keyword>
<gene>
    <name evidence="6" type="ORF">PV05_07334</name>
</gene>
<dbReference type="Pfam" id="PF00083">
    <property type="entry name" value="Sugar_tr"/>
    <property type="match status" value="1"/>
</dbReference>
<evidence type="ECO:0000256" key="1">
    <source>
        <dbReference type="ARBA" id="ARBA00004141"/>
    </source>
</evidence>
<proteinExistence type="predicted"/>
<feature type="transmembrane region" description="Helical" evidence="5">
    <location>
        <begin position="91"/>
        <end position="112"/>
    </location>
</feature>
<evidence type="ECO:0008006" key="8">
    <source>
        <dbReference type="Google" id="ProtNLM"/>
    </source>
</evidence>
<dbReference type="InterPro" id="IPR050360">
    <property type="entry name" value="MFS_Sugar_Transporters"/>
</dbReference>
<dbReference type="EMBL" id="KN847320">
    <property type="protein sequence ID" value="KIW55016.1"/>
    <property type="molecule type" value="Genomic_DNA"/>
</dbReference>
<dbReference type="Gene3D" id="1.20.1250.20">
    <property type="entry name" value="MFS general substrate transporter like domains"/>
    <property type="match status" value="1"/>
</dbReference>
<keyword evidence="7" id="KW-1185">Reference proteome</keyword>
<dbReference type="SUPFAM" id="SSF103473">
    <property type="entry name" value="MFS general substrate transporter"/>
    <property type="match status" value="1"/>
</dbReference>